<keyword evidence="4" id="KW-1185">Reference proteome</keyword>
<evidence type="ECO:0000259" key="2">
    <source>
        <dbReference type="Pfam" id="PF13472"/>
    </source>
</evidence>
<dbReference type="InterPro" id="IPR036514">
    <property type="entry name" value="SGNH_hydro_sf"/>
</dbReference>
<accession>A0A1B7Z8U8</accession>
<gene>
    <name evidence="3" type="ORF">A9200_05605</name>
</gene>
<sequence>MKRFNNLTFACMLTFLGLTASYAQDWADLNRFKEENSKIPSAIENEDRIVFMGNSITIGWLNNRPEFFEGKPYINRGISGQTTPQMLVRFRQDVINLNPKVVVLLAGTNDIAGNTGPSTIDMIMDNIKGMSEMAQANDIKIILSSTLPAYDYPWKPGLEPSGKIIELNKLIKEYAALNNHIYLDYFSAMVNDRNGLPKKYAEDEVHPTIEGYKVMEPLVEAAIKEALKN</sequence>
<keyword evidence="3" id="KW-0378">Hydrolase</keyword>
<organism evidence="3 4">
    <name type="scientific">Maribacter hydrothermalis</name>
    <dbReference type="NCBI Taxonomy" id="1836467"/>
    <lineage>
        <taxon>Bacteria</taxon>
        <taxon>Pseudomonadati</taxon>
        <taxon>Bacteroidota</taxon>
        <taxon>Flavobacteriia</taxon>
        <taxon>Flavobacteriales</taxon>
        <taxon>Flavobacteriaceae</taxon>
        <taxon>Maribacter</taxon>
    </lineage>
</organism>
<dbReference type="KEGG" id="mart:BTR34_16670"/>
<evidence type="ECO:0000313" key="3">
    <source>
        <dbReference type="EMBL" id="OBR39137.1"/>
    </source>
</evidence>
<proteinExistence type="predicted"/>
<protein>
    <submittedName>
        <fullName evidence="3">Acylhydrolase</fullName>
    </submittedName>
</protein>
<comment type="caution">
    <text evidence="3">The sequence shown here is derived from an EMBL/GenBank/DDBJ whole genome shotgun (WGS) entry which is preliminary data.</text>
</comment>
<keyword evidence="1" id="KW-0732">Signal</keyword>
<dbReference type="Gene3D" id="3.40.50.1110">
    <property type="entry name" value="SGNH hydrolase"/>
    <property type="match status" value="1"/>
</dbReference>
<feature type="domain" description="SGNH hydrolase-type esterase" evidence="2">
    <location>
        <begin position="51"/>
        <end position="214"/>
    </location>
</feature>
<dbReference type="SUPFAM" id="SSF52266">
    <property type="entry name" value="SGNH hydrolase"/>
    <property type="match status" value="1"/>
</dbReference>
<dbReference type="Pfam" id="PF13472">
    <property type="entry name" value="Lipase_GDSL_2"/>
    <property type="match status" value="1"/>
</dbReference>
<dbReference type="PANTHER" id="PTHR30383">
    <property type="entry name" value="THIOESTERASE 1/PROTEASE 1/LYSOPHOSPHOLIPASE L1"/>
    <property type="match status" value="1"/>
</dbReference>
<dbReference type="InterPro" id="IPR051532">
    <property type="entry name" value="Ester_Hydrolysis_Enzymes"/>
</dbReference>
<feature type="chain" id="PRO_5008602385" evidence="1">
    <location>
        <begin position="24"/>
        <end position="229"/>
    </location>
</feature>
<feature type="signal peptide" evidence="1">
    <location>
        <begin position="1"/>
        <end position="23"/>
    </location>
</feature>
<dbReference type="InterPro" id="IPR013830">
    <property type="entry name" value="SGNH_hydro"/>
</dbReference>
<evidence type="ECO:0000256" key="1">
    <source>
        <dbReference type="SAM" id="SignalP"/>
    </source>
</evidence>
<dbReference type="GO" id="GO:0004622">
    <property type="term" value="F:phosphatidylcholine lysophospholipase activity"/>
    <property type="evidence" value="ECO:0007669"/>
    <property type="project" value="TreeGrafter"/>
</dbReference>
<dbReference type="RefSeq" id="WP_068484959.1">
    <property type="nucleotide sequence ID" value="NZ_CP018760.1"/>
</dbReference>
<dbReference type="Proteomes" id="UP000092164">
    <property type="component" value="Unassembled WGS sequence"/>
</dbReference>
<dbReference type="OrthoDB" id="9794725at2"/>
<dbReference type="EMBL" id="LZFP01000012">
    <property type="protein sequence ID" value="OBR39137.1"/>
    <property type="molecule type" value="Genomic_DNA"/>
</dbReference>
<dbReference type="PANTHER" id="PTHR30383:SF5">
    <property type="entry name" value="SGNH HYDROLASE-TYPE ESTERASE DOMAIN-CONTAINING PROTEIN"/>
    <property type="match status" value="1"/>
</dbReference>
<name>A0A1B7Z8U8_9FLAO</name>
<dbReference type="STRING" id="1836467.BTR34_16670"/>
<evidence type="ECO:0000313" key="4">
    <source>
        <dbReference type="Proteomes" id="UP000092164"/>
    </source>
</evidence>
<dbReference type="AlphaFoldDB" id="A0A1B7Z8U8"/>
<dbReference type="CDD" id="cd04501">
    <property type="entry name" value="SGNH_hydrolase_like_4"/>
    <property type="match status" value="1"/>
</dbReference>
<reference evidence="4" key="1">
    <citation type="submission" date="2016-06" db="EMBL/GenBank/DDBJ databases">
        <authorList>
            <person name="Zhan P."/>
        </authorList>
    </citation>
    <scope>NUCLEOTIDE SEQUENCE [LARGE SCALE GENOMIC DNA]</scope>
    <source>
        <strain evidence="4">T28</strain>
    </source>
</reference>